<dbReference type="EMBL" id="CAUJNA010000019">
    <property type="protein sequence ID" value="CAJ1370464.1"/>
    <property type="molecule type" value="Genomic_DNA"/>
</dbReference>
<name>A0AA36HLB7_9DINO</name>
<reference evidence="1" key="1">
    <citation type="submission" date="2023-08" db="EMBL/GenBank/DDBJ databases">
        <authorList>
            <person name="Chen Y."/>
            <person name="Shah S."/>
            <person name="Dougan E. K."/>
            <person name="Thang M."/>
            <person name="Chan C."/>
        </authorList>
    </citation>
    <scope>NUCLEOTIDE SEQUENCE</scope>
</reference>
<accession>A0AA36HLB7</accession>
<protein>
    <submittedName>
        <fullName evidence="1">Uncharacterized protein</fullName>
    </submittedName>
</protein>
<gene>
    <name evidence="1" type="ORF">EVOR1521_LOCUS1030</name>
</gene>
<keyword evidence="2" id="KW-1185">Reference proteome</keyword>
<evidence type="ECO:0000313" key="2">
    <source>
        <dbReference type="Proteomes" id="UP001178507"/>
    </source>
</evidence>
<evidence type="ECO:0000313" key="1">
    <source>
        <dbReference type="EMBL" id="CAJ1370464.1"/>
    </source>
</evidence>
<sequence length="220" mass="25351">MFAGVLKLLRPWLRPCSPGQLLMPARLRVDPEELPGTLPRRVVALTKAANLEDLRLKLQWQGSGEMRCVCLLMRQDGVLLKHVWEGAAGEPGIRYNQQPSREIELEDDEAEIWEGDWVGLQLRKLPESVFGVVFVLAATEETFPWASSHALTNFQELTLTLCRENDTLWRYRQPQLREECNALASCCLYRGSRQSWRLEPMNLAMRLVYIDKARWREGCA</sequence>
<dbReference type="Proteomes" id="UP001178507">
    <property type="component" value="Unassembled WGS sequence"/>
</dbReference>
<dbReference type="Gene3D" id="2.60.60.30">
    <property type="entry name" value="sav2460 like domains"/>
    <property type="match status" value="1"/>
</dbReference>
<comment type="caution">
    <text evidence="1">The sequence shown here is derived from an EMBL/GenBank/DDBJ whole genome shotgun (WGS) entry which is preliminary data.</text>
</comment>
<organism evidence="1 2">
    <name type="scientific">Effrenium voratum</name>
    <dbReference type="NCBI Taxonomy" id="2562239"/>
    <lineage>
        <taxon>Eukaryota</taxon>
        <taxon>Sar</taxon>
        <taxon>Alveolata</taxon>
        <taxon>Dinophyceae</taxon>
        <taxon>Suessiales</taxon>
        <taxon>Symbiodiniaceae</taxon>
        <taxon>Effrenium</taxon>
    </lineage>
</organism>
<proteinExistence type="predicted"/>
<dbReference type="AlphaFoldDB" id="A0AA36HLB7"/>